<evidence type="ECO:0000313" key="2">
    <source>
        <dbReference type="Proteomes" id="UP001499951"/>
    </source>
</evidence>
<proteinExistence type="predicted"/>
<name>A0ABP3QGF0_9PROT</name>
<sequence>MTEVAGLPPRTHPNWNAVAVGKIKRPWSALGMKIMMTRIAMEVAKDGSPAAVQKFGDEIYDFFKKNEKIAAQDLRAIFS</sequence>
<evidence type="ECO:0000313" key="1">
    <source>
        <dbReference type="EMBL" id="GAA0586642.1"/>
    </source>
</evidence>
<dbReference type="RefSeq" id="WP_166937232.1">
    <property type="nucleotide sequence ID" value="NZ_BAAADD010000012.1"/>
</dbReference>
<organism evidence="1 2">
    <name type="scientific">Rhizomicrobium electricum</name>
    <dbReference type="NCBI Taxonomy" id="480070"/>
    <lineage>
        <taxon>Bacteria</taxon>
        <taxon>Pseudomonadati</taxon>
        <taxon>Pseudomonadota</taxon>
        <taxon>Alphaproteobacteria</taxon>
        <taxon>Micropepsales</taxon>
        <taxon>Micropepsaceae</taxon>
        <taxon>Rhizomicrobium</taxon>
    </lineage>
</organism>
<comment type="caution">
    <text evidence="1">The sequence shown here is derived from an EMBL/GenBank/DDBJ whole genome shotgun (WGS) entry which is preliminary data.</text>
</comment>
<dbReference type="Proteomes" id="UP001499951">
    <property type="component" value="Unassembled WGS sequence"/>
</dbReference>
<accession>A0ABP3QGF0</accession>
<keyword evidence="2" id="KW-1185">Reference proteome</keyword>
<gene>
    <name evidence="1" type="ORF">GCM10008942_39570</name>
</gene>
<dbReference type="EMBL" id="BAAADD010000012">
    <property type="protein sequence ID" value="GAA0586642.1"/>
    <property type="molecule type" value="Genomic_DNA"/>
</dbReference>
<protein>
    <submittedName>
        <fullName evidence="1">Uncharacterized protein</fullName>
    </submittedName>
</protein>
<reference evidence="2" key="1">
    <citation type="journal article" date="2019" name="Int. J. Syst. Evol. Microbiol.">
        <title>The Global Catalogue of Microorganisms (GCM) 10K type strain sequencing project: providing services to taxonomists for standard genome sequencing and annotation.</title>
        <authorList>
            <consortium name="The Broad Institute Genomics Platform"/>
            <consortium name="The Broad Institute Genome Sequencing Center for Infectious Disease"/>
            <person name="Wu L."/>
            <person name="Ma J."/>
        </authorList>
    </citation>
    <scope>NUCLEOTIDE SEQUENCE [LARGE SCALE GENOMIC DNA]</scope>
    <source>
        <strain evidence="2">JCM 15089</strain>
    </source>
</reference>